<evidence type="ECO:0000313" key="2">
    <source>
        <dbReference type="Proteomes" id="UP000823928"/>
    </source>
</evidence>
<reference evidence="1" key="1">
    <citation type="submission" date="2020-10" db="EMBL/GenBank/DDBJ databases">
        <authorList>
            <person name="Gilroy R."/>
        </authorList>
    </citation>
    <scope>NUCLEOTIDE SEQUENCE</scope>
    <source>
        <strain evidence="1">6276</strain>
    </source>
</reference>
<organism evidence="1 2">
    <name type="scientific">Candidatus Scatousia excrementigallinarum</name>
    <dbReference type="NCBI Taxonomy" id="2840935"/>
    <lineage>
        <taxon>Bacteria</taxon>
        <taxon>Candidatus Scatousia</taxon>
    </lineage>
</organism>
<sequence>MYSFEDYKKDLNVMIDYLKQEIIVRKNNNGYNYQLIENTILPEFENLLNFAEKGYIYTYNGRKELESVRICMWDGFEQEFCNKLINFQEKYSKLNVFSGGKIYKAK</sequence>
<accession>A0A9D1JNL8</accession>
<comment type="caution">
    <text evidence="1">The sequence shown here is derived from an EMBL/GenBank/DDBJ whole genome shotgun (WGS) entry which is preliminary data.</text>
</comment>
<dbReference type="AlphaFoldDB" id="A0A9D1JNL8"/>
<proteinExistence type="predicted"/>
<reference evidence="1" key="2">
    <citation type="journal article" date="2021" name="PeerJ">
        <title>Extensive microbial diversity within the chicken gut microbiome revealed by metagenomics and culture.</title>
        <authorList>
            <person name="Gilroy R."/>
            <person name="Ravi A."/>
            <person name="Getino M."/>
            <person name="Pursley I."/>
            <person name="Horton D.L."/>
            <person name="Alikhan N.F."/>
            <person name="Baker D."/>
            <person name="Gharbi K."/>
            <person name="Hall N."/>
            <person name="Watson M."/>
            <person name="Adriaenssens E.M."/>
            <person name="Foster-Nyarko E."/>
            <person name="Jarju S."/>
            <person name="Secka A."/>
            <person name="Antonio M."/>
            <person name="Oren A."/>
            <person name="Chaudhuri R.R."/>
            <person name="La Ragione R."/>
            <person name="Hildebrand F."/>
            <person name="Pallen M.J."/>
        </authorList>
    </citation>
    <scope>NUCLEOTIDE SEQUENCE</scope>
    <source>
        <strain evidence="1">6276</strain>
    </source>
</reference>
<dbReference type="Proteomes" id="UP000823928">
    <property type="component" value="Unassembled WGS sequence"/>
</dbReference>
<protein>
    <submittedName>
        <fullName evidence="1">Uncharacterized protein</fullName>
    </submittedName>
</protein>
<gene>
    <name evidence="1" type="ORF">IAC10_11055</name>
</gene>
<dbReference type="EMBL" id="DVIU01000216">
    <property type="protein sequence ID" value="HIS37146.1"/>
    <property type="molecule type" value="Genomic_DNA"/>
</dbReference>
<name>A0A9D1JNL8_9BACT</name>
<evidence type="ECO:0000313" key="1">
    <source>
        <dbReference type="EMBL" id="HIS37146.1"/>
    </source>
</evidence>